<dbReference type="Gene3D" id="3.40.718.10">
    <property type="entry name" value="Isopropylmalate Dehydrogenase"/>
    <property type="match status" value="1"/>
</dbReference>
<dbReference type="SUPFAM" id="SSF53659">
    <property type="entry name" value="Isocitrate/Isopropylmalate dehydrogenase-like"/>
    <property type="match status" value="1"/>
</dbReference>
<evidence type="ECO:0000313" key="11">
    <source>
        <dbReference type="EMBL" id="MPN24057.1"/>
    </source>
</evidence>
<name>A0A645GAW1_9ZZZZ</name>
<comment type="subunit">
    <text evidence="10">Homodimer. Probably interacts with PlsY.</text>
</comment>
<reference evidence="11" key="1">
    <citation type="submission" date="2019-08" db="EMBL/GenBank/DDBJ databases">
        <authorList>
            <person name="Kucharzyk K."/>
            <person name="Murdoch R.W."/>
            <person name="Higgins S."/>
            <person name="Loffler F."/>
        </authorList>
    </citation>
    <scope>NUCLEOTIDE SEQUENCE</scope>
</reference>
<comment type="caution">
    <text evidence="11">The sequence shown here is derived from an EMBL/GenBank/DDBJ whole genome shotgun (WGS) entry which is preliminary data.</text>
</comment>
<dbReference type="GO" id="GO:0008654">
    <property type="term" value="P:phospholipid biosynthetic process"/>
    <property type="evidence" value="ECO:0007669"/>
    <property type="project" value="UniProtKB-KW"/>
</dbReference>
<keyword evidence="5 11" id="KW-0808">Transferase</keyword>
<dbReference type="Pfam" id="PF02504">
    <property type="entry name" value="FA_synthesis"/>
    <property type="match status" value="1"/>
</dbReference>
<keyword evidence="7" id="KW-0594">Phospholipid biosynthesis</keyword>
<keyword evidence="11" id="KW-0012">Acyltransferase</keyword>
<proteinExistence type="inferred from homology"/>
<comment type="subcellular location">
    <subcellularLocation>
        <location evidence="2">Cytoplasm</location>
    </subcellularLocation>
</comment>
<dbReference type="PANTHER" id="PTHR30100">
    <property type="entry name" value="FATTY ACID/PHOSPHOLIPID SYNTHESIS PROTEIN PLSX"/>
    <property type="match status" value="1"/>
</dbReference>
<evidence type="ECO:0000256" key="10">
    <source>
        <dbReference type="ARBA" id="ARBA00046608"/>
    </source>
</evidence>
<sequence length="198" mass="21455">MVIDVGANTDCKPVNLHQFAHMGKVYFESILGYVKPRIGLVNIGAEAEKGNELTKAAYELLAGDPALNFVGNVEPRDCITGDVQVLVCDGFVGNTILKTFEGTVKTMLELIKASLMKSARGKLGGLLIKSSLKEMMKQYDYRETGGSAFLGLNGIVVKAHGSSDAMAFKNAIRQAARVKEAGFIDHFRAEIEKNQLQS</sequence>
<evidence type="ECO:0000256" key="1">
    <source>
        <dbReference type="ARBA" id="ARBA00001232"/>
    </source>
</evidence>
<evidence type="ECO:0000256" key="6">
    <source>
        <dbReference type="ARBA" id="ARBA00023098"/>
    </source>
</evidence>
<evidence type="ECO:0000256" key="5">
    <source>
        <dbReference type="ARBA" id="ARBA00022679"/>
    </source>
</evidence>
<dbReference type="GO" id="GO:0005737">
    <property type="term" value="C:cytoplasm"/>
    <property type="evidence" value="ECO:0007669"/>
    <property type="project" value="UniProtKB-SubCell"/>
</dbReference>
<dbReference type="HAMAP" id="MF_00019">
    <property type="entry name" value="PlsX"/>
    <property type="match status" value="1"/>
</dbReference>
<keyword evidence="4" id="KW-0444">Lipid biosynthesis</keyword>
<keyword evidence="8" id="KW-1208">Phospholipid metabolism</keyword>
<organism evidence="11">
    <name type="scientific">bioreactor metagenome</name>
    <dbReference type="NCBI Taxonomy" id="1076179"/>
    <lineage>
        <taxon>unclassified sequences</taxon>
        <taxon>metagenomes</taxon>
        <taxon>ecological metagenomes</taxon>
    </lineage>
</organism>
<dbReference type="AlphaFoldDB" id="A0A645GAW1"/>
<accession>A0A645GAW1</accession>
<keyword evidence="6" id="KW-0443">Lipid metabolism</keyword>
<evidence type="ECO:0000256" key="9">
    <source>
        <dbReference type="ARBA" id="ARBA00024069"/>
    </source>
</evidence>
<dbReference type="GO" id="GO:0043811">
    <property type="term" value="F:phosphate:acyl-[acyl carrier protein] acyltransferase activity"/>
    <property type="evidence" value="ECO:0007669"/>
    <property type="project" value="UniProtKB-EC"/>
</dbReference>
<gene>
    <name evidence="11" type="primary">plsX_33</name>
    <name evidence="11" type="ORF">SDC9_171451</name>
</gene>
<dbReference type="GO" id="GO:0006633">
    <property type="term" value="P:fatty acid biosynthetic process"/>
    <property type="evidence" value="ECO:0007669"/>
    <property type="project" value="InterPro"/>
</dbReference>
<keyword evidence="3" id="KW-0963">Cytoplasm</keyword>
<protein>
    <recommendedName>
        <fullName evidence="9">phosphate acyltransferase</fullName>
        <ecNumber evidence="9">2.3.1.274</ecNumber>
    </recommendedName>
</protein>
<evidence type="ECO:0000256" key="3">
    <source>
        <dbReference type="ARBA" id="ARBA00022490"/>
    </source>
</evidence>
<dbReference type="EMBL" id="VSSQ01072757">
    <property type="protein sequence ID" value="MPN24057.1"/>
    <property type="molecule type" value="Genomic_DNA"/>
</dbReference>
<evidence type="ECO:0000256" key="8">
    <source>
        <dbReference type="ARBA" id="ARBA00023264"/>
    </source>
</evidence>
<dbReference type="PANTHER" id="PTHR30100:SF1">
    <property type="entry name" value="PHOSPHATE ACYLTRANSFERASE"/>
    <property type="match status" value="1"/>
</dbReference>
<comment type="catalytic activity">
    <reaction evidence="1">
        <text>a fatty acyl-[ACP] + phosphate = an acyl phosphate + holo-[ACP]</text>
        <dbReference type="Rhea" id="RHEA:42292"/>
        <dbReference type="Rhea" id="RHEA-COMP:9685"/>
        <dbReference type="Rhea" id="RHEA-COMP:14125"/>
        <dbReference type="ChEBI" id="CHEBI:43474"/>
        <dbReference type="ChEBI" id="CHEBI:59918"/>
        <dbReference type="ChEBI" id="CHEBI:64479"/>
        <dbReference type="ChEBI" id="CHEBI:138651"/>
        <dbReference type="EC" id="2.3.1.274"/>
    </reaction>
</comment>
<evidence type="ECO:0000256" key="2">
    <source>
        <dbReference type="ARBA" id="ARBA00004496"/>
    </source>
</evidence>
<dbReference type="InterPro" id="IPR003664">
    <property type="entry name" value="FA_synthesis"/>
</dbReference>
<dbReference type="InterPro" id="IPR012281">
    <property type="entry name" value="Phospholipid_synth_PlsX-like"/>
</dbReference>
<dbReference type="EC" id="2.3.1.274" evidence="9"/>
<evidence type="ECO:0000256" key="7">
    <source>
        <dbReference type="ARBA" id="ARBA00023209"/>
    </source>
</evidence>
<evidence type="ECO:0000256" key="4">
    <source>
        <dbReference type="ARBA" id="ARBA00022516"/>
    </source>
</evidence>